<keyword evidence="2" id="KW-1185">Reference proteome</keyword>
<evidence type="ECO:0000313" key="2">
    <source>
        <dbReference type="Proteomes" id="UP000784294"/>
    </source>
</evidence>
<proteinExistence type="predicted"/>
<protein>
    <submittedName>
        <fullName evidence="1">Uncharacterized protein</fullName>
    </submittedName>
</protein>
<accession>A0A3S5AZ71</accession>
<reference evidence="1" key="1">
    <citation type="submission" date="2018-11" db="EMBL/GenBank/DDBJ databases">
        <authorList>
            <consortium name="Pathogen Informatics"/>
        </authorList>
    </citation>
    <scope>NUCLEOTIDE SEQUENCE</scope>
</reference>
<sequence length="156" mass="17201">MKLYSFIKVKNGEPVVGAKIEWLAIKPNGKTIELDDTELSMSYTSEPNDLEPGVHQLRLVKLSRRPNYFFLLCTAEVEPELIAHLSEVDISDQGAIGAKQTQRFFSAPVQLHIVSPGLRARVWPVTGPGFVTGNEGDVITLKCSGEGEQVILNCHL</sequence>
<organism evidence="1 2">
    <name type="scientific">Protopolystoma xenopodis</name>
    <dbReference type="NCBI Taxonomy" id="117903"/>
    <lineage>
        <taxon>Eukaryota</taxon>
        <taxon>Metazoa</taxon>
        <taxon>Spiralia</taxon>
        <taxon>Lophotrochozoa</taxon>
        <taxon>Platyhelminthes</taxon>
        <taxon>Monogenea</taxon>
        <taxon>Polyopisthocotylea</taxon>
        <taxon>Polystomatidea</taxon>
        <taxon>Polystomatidae</taxon>
        <taxon>Protopolystoma</taxon>
    </lineage>
</organism>
<evidence type="ECO:0000313" key="1">
    <source>
        <dbReference type="EMBL" id="VEL32221.1"/>
    </source>
</evidence>
<comment type="caution">
    <text evidence="1">The sequence shown here is derived from an EMBL/GenBank/DDBJ whole genome shotgun (WGS) entry which is preliminary data.</text>
</comment>
<name>A0A3S5AZ71_9PLAT</name>
<dbReference type="Proteomes" id="UP000784294">
    <property type="component" value="Unassembled WGS sequence"/>
</dbReference>
<gene>
    <name evidence="1" type="ORF">PXEA_LOCUS25661</name>
</gene>
<dbReference type="EMBL" id="CAAALY010131620">
    <property type="protein sequence ID" value="VEL32221.1"/>
    <property type="molecule type" value="Genomic_DNA"/>
</dbReference>
<dbReference type="AlphaFoldDB" id="A0A3S5AZ71"/>